<organism evidence="1 2">
    <name type="scientific">Heracleum sosnowskyi</name>
    <dbReference type="NCBI Taxonomy" id="360622"/>
    <lineage>
        <taxon>Eukaryota</taxon>
        <taxon>Viridiplantae</taxon>
        <taxon>Streptophyta</taxon>
        <taxon>Embryophyta</taxon>
        <taxon>Tracheophyta</taxon>
        <taxon>Spermatophyta</taxon>
        <taxon>Magnoliopsida</taxon>
        <taxon>eudicotyledons</taxon>
        <taxon>Gunneridae</taxon>
        <taxon>Pentapetalae</taxon>
        <taxon>asterids</taxon>
        <taxon>campanulids</taxon>
        <taxon>Apiales</taxon>
        <taxon>Apiaceae</taxon>
        <taxon>Apioideae</taxon>
        <taxon>apioid superclade</taxon>
        <taxon>Tordylieae</taxon>
        <taxon>Tordyliinae</taxon>
        <taxon>Heracleum</taxon>
    </lineage>
</organism>
<protein>
    <submittedName>
        <fullName evidence="1">Uncharacterized protein</fullName>
    </submittedName>
</protein>
<keyword evidence="2" id="KW-1185">Reference proteome</keyword>
<dbReference type="Proteomes" id="UP001237642">
    <property type="component" value="Unassembled WGS sequence"/>
</dbReference>
<gene>
    <name evidence="1" type="ORF">POM88_047411</name>
</gene>
<reference evidence="1" key="1">
    <citation type="submission" date="2023-02" db="EMBL/GenBank/DDBJ databases">
        <title>Genome of toxic invasive species Heracleum sosnowskyi carries increased number of genes despite the absence of recent whole-genome duplications.</title>
        <authorList>
            <person name="Schelkunov M."/>
            <person name="Shtratnikova V."/>
            <person name="Makarenko M."/>
            <person name="Klepikova A."/>
            <person name="Omelchenko D."/>
            <person name="Novikova G."/>
            <person name="Obukhova E."/>
            <person name="Bogdanov V."/>
            <person name="Penin A."/>
            <person name="Logacheva M."/>
        </authorList>
    </citation>
    <scope>NUCLEOTIDE SEQUENCE</scope>
    <source>
        <strain evidence="1">Hsosn_3</strain>
        <tissue evidence="1">Leaf</tissue>
    </source>
</reference>
<name>A0AAD8GS01_9APIA</name>
<evidence type="ECO:0000313" key="2">
    <source>
        <dbReference type="Proteomes" id="UP001237642"/>
    </source>
</evidence>
<comment type="caution">
    <text evidence="1">The sequence shown here is derived from an EMBL/GenBank/DDBJ whole genome shotgun (WGS) entry which is preliminary data.</text>
</comment>
<sequence length="130" mass="15394">MINIRKAIVKPLHIQPDVWNALCDWWDSAKFRAMSDKNKDNRKRKMLLHTTGAKSYVIFRQELEKKERRMLTLVEFFDATHEKKNQKGTFWTPEAANQFNALSEYNALLYNAQILNLSEYNALLYNRILG</sequence>
<reference evidence="1" key="2">
    <citation type="submission" date="2023-05" db="EMBL/GenBank/DDBJ databases">
        <authorList>
            <person name="Schelkunov M.I."/>
        </authorList>
    </citation>
    <scope>NUCLEOTIDE SEQUENCE</scope>
    <source>
        <strain evidence="1">Hsosn_3</strain>
        <tissue evidence="1">Leaf</tissue>
    </source>
</reference>
<evidence type="ECO:0000313" key="1">
    <source>
        <dbReference type="EMBL" id="KAK1354155.1"/>
    </source>
</evidence>
<proteinExistence type="predicted"/>
<dbReference type="InterPro" id="IPR004252">
    <property type="entry name" value="Probable_transposase_24"/>
</dbReference>
<dbReference type="AlphaFoldDB" id="A0AAD8GS01"/>
<dbReference type="Pfam" id="PF03004">
    <property type="entry name" value="Transposase_24"/>
    <property type="match status" value="1"/>
</dbReference>
<dbReference type="EMBL" id="JAUIZM010000011">
    <property type="protein sequence ID" value="KAK1354155.1"/>
    <property type="molecule type" value="Genomic_DNA"/>
</dbReference>
<accession>A0AAD8GS01</accession>